<keyword evidence="2" id="KW-1185">Reference proteome</keyword>
<gene>
    <name evidence="1" type="ORF">GOODEAATRI_002875</name>
</gene>
<proteinExistence type="predicted"/>
<organism evidence="1 2">
    <name type="scientific">Goodea atripinnis</name>
    <dbReference type="NCBI Taxonomy" id="208336"/>
    <lineage>
        <taxon>Eukaryota</taxon>
        <taxon>Metazoa</taxon>
        <taxon>Chordata</taxon>
        <taxon>Craniata</taxon>
        <taxon>Vertebrata</taxon>
        <taxon>Euteleostomi</taxon>
        <taxon>Actinopterygii</taxon>
        <taxon>Neopterygii</taxon>
        <taxon>Teleostei</taxon>
        <taxon>Neoteleostei</taxon>
        <taxon>Acanthomorphata</taxon>
        <taxon>Ovalentaria</taxon>
        <taxon>Atherinomorphae</taxon>
        <taxon>Cyprinodontiformes</taxon>
        <taxon>Goodeidae</taxon>
        <taxon>Goodea</taxon>
    </lineage>
</organism>
<accession>A0ABV0NH04</accession>
<name>A0ABV0NH04_9TELE</name>
<evidence type="ECO:0000313" key="2">
    <source>
        <dbReference type="Proteomes" id="UP001476798"/>
    </source>
</evidence>
<comment type="caution">
    <text evidence="1">The sequence shown here is derived from an EMBL/GenBank/DDBJ whole genome shotgun (WGS) entry which is preliminary data.</text>
</comment>
<dbReference type="Proteomes" id="UP001476798">
    <property type="component" value="Unassembled WGS sequence"/>
</dbReference>
<evidence type="ECO:0000313" key="1">
    <source>
        <dbReference type="EMBL" id="MEQ2170693.1"/>
    </source>
</evidence>
<dbReference type="EMBL" id="JAHRIO010040086">
    <property type="protein sequence ID" value="MEQ2170693.1"/>
    <property type="molecule type" value="Genomic_DNA"/>
</dbReference>
<reference evidence="1 2" key="1">
    <citation type="submission" date="2021-06" db="EMBL/GenBank/DDBJ databases">
        <authorList>
            <person name="Palmer J.M."/>
        </authorList>
    </citation>
    <scope>NUCLEOTIDE SEQUENCE [LARGE SCALE GENOMIC DNA]</scope>
    <source>
        <strain evidence="1 2">GA_2019</strain>
        <tissue evidence="1">Muscle</tissue>
    </source>
</reference>
<sequence length="107" mass="12121">MLRLKYAFPLKCNPLEERKFGEGSKERTLTLKRVRYLSAGHPFFGGKVQFSSIRCICSTKIQQMLTQGPLEDTLIPSFTGPNSVQIRKIHANKVSLSHPEPITCEPF</sequence>
<protein>
    <submittedName>
        <fullName evidence="1">Uncharacterized protein</fullName>
    </submittedName>
</protein>